<dbReference type="Proteomes" id="UP000655225">
    <property type="component" value="Unassembled WGS sequence"/>
</dbReference>
<dbReference type="AlphaFoldDB" id="A0A835DGE1"/>
<evidence type="ECO:0000313" key="1">
    <source>
        <dbReference type="EMBL" id="KAF8402286.1"/>
    </source>
</evidence>
<evidence type="ECO:0000313" key="2">
    <source>
        <dbReference type="Proteomes" id="UP000655225"/>
    </source>
</evidence>
<evidence type="ECO:0008006" key="3">
    <source>
        <dbReference type="Google" id="ProtNLM"/>
    </source>
</evidence>
<organism evidence="1 2">
    <name type="scientific">Tetracentron sinense</name>
    <name type="common">Spur-leaf</name>
    <dbReference type="NCBI Taxonomy" id="13715"/>
    <lineage>
        <taxon>Eukaryota</taxon>
        <taxon>Viridiplantae</taxon>
        <taxon>Streptophyta</taxon>
        <taxon>Embryophyta</taxon>
        <taxon>Tracheophyta</taxon>
        <taxon>Spermatophyta</taxon>
        <taxon>Magnoliopsida</taxon>
        <taxon>Trochodendrales</taxon>
        <taxon>Trochodendraceae</taxon>
        <taxon>Tetracentron</taxon>
    </lineage>
</organism>
<dbReference type="EMBL" id="JABCRI010000008">
    <property type="protein sequence ID" value="KAF8402286.1"/>
    <property type="molecule type" value="Genomic_DNA"/>
</dbReference>
<gene>
    <name evidence="1" type="ORF">HHK36_013238</name>
</gene>
<reference evidence="1 2" key="1">
    <citation type="submission" date="2020-04" db="EMBL/GenBank/DDBJ databases">
        <title>Plant Genome Project.</title>
        <authorList>
            <person name="Zhang R.-G."/>
        </authorList>
    </citation>
    <scope>NUCLEOTIDE SEQUENCE [LARGE SCALE GENOMIC DNA]</scope>
    <source>
        <strain evidence="1">YNK0</strain>
        <tissue evidence="1">Leaf</tissue>
    </source>
</reference>
<dbReference type="OMA" id="AHKFWVK"/>
<dbReference type="PANTHER" id="PTHR47603:SF1">
    <property type="entry name" value="PPR CONTAINING-LIKE PROTEIN"/>
    <property type="match status" value="1"/>
</dbReference>
<dbReference type="PANTHER" id="PTHR47603">
    <property type="entry name" value="PPR CONTAINING-LIKE PROTEIN"/>
    <property type="match status" value="1"/>
</dbReference>
<dbReference type="OrthoDB" id="1878928at2759"/>
<protein>
    <recommendedName>
        <fullName evidence="3">Pentatricopeptide repeat-containing protein</fullName>
    </recommendedName>
</protein>
<sequence length="430" mass="48980">MQWAVASLSQSLLSRSNRSLLQLALNSAASVLDRRGNSRTTMEVVWITRPEVVRVQSGYSNYSTMAQAQMHNQYCPRVMTTSKVQYENQAMHQHSERDAGGVRKHQIGENVSKKDKINFLFSTRGGELILNSLSRAFLQLVPVRLFGTGQAAHIHEEKKRGGSLSVGQRRPQVEATEALVIQLTPCCQSVLAVMLAKAGLLDLKDSKEAVYGALDAWVAWEQNFPIASLKRVLIALEKEQQWHKVVQVIKWMISKGQGTTMGTYRQLIQALDMDHRAEEAHKFWVKKIGNDLHSVPWQLCKLMISIYYRNNMLERLVKVSSSFSLCQSAAPTALLSWANLYTYYYPIWIMKLFKGLEAFDRKPPEKSVVKKVADAFELLGLLEEQKRVLEKYNSLFTETWKGCPKKSRMASQKKPKKSGMFFAVMIYSFF</sequence>
<comment type="caution">
    <text evidence="1">The sequence shown here is derived from an EMBL/GenBank/DDBJ whole genome shotgun (WGS) entry which is preliminary data.</text>
</comment>
<proteinExistence type="predicted"/>
<keyword evidence="2" id="KW-1185">Reference proteome</keyword>
<name>A0A835DGE1_TETSI</name>
<accession>A0A835DGE1</accession>